<sequence>MVSFCRVSKMRDHVERIHLRGFVSEEAVSCRHPMCKSQGLVLKYLQDFKNHVQTVHGICLRA</sequence>
<comment type="caution">
    <text evidence="1">The sequence shown here is derived from an EMBL/GenBank/DDBJ whole genome shotgun (WGS) entry which is preliminary data.</text>
</comment>
<organism evidence="1 2">
    <name type="scientific">Calycina marina</name>
    <dbReference type="NCBI Taxonomy" id="1763456"/>
    <lineage>
        <taxon>Eukaryota</taxon>
        <taxon>Fungi</taxon>
        <taxon>Dikarya</taxon>
        <taxon>Ascomycota</taxon>
        <taxon>Pezizomycotina</taxon>
        <taxon>Leotiomycetes</taxon>
        <taxon>Helotiales</taxon>
        <taxon>Pezizellaceae</taxon>
        <taxon>Calycina</taxon>
    </lineage>
</organism>
<evidence type="ECO:0000313" key="1">
    <source>
        <dbReference type="EMBL" id="KAG9241306.1"/>
    </source>
</evidence>
<gene>
    <name evidence="1" type="ORF">BJ878DRAFT_521406</name>
</gene>
<dbReference type="OrthoDB" id="5223925at2759"/>
<dbReference type="Proteomes" id="UP000887226">
    <property type="component" value="Unassembled WGS sequence"/>
</dbReference>
<reference evidence="1" key="1">
    <citation type="journal article" date="2021" name="IMA Fungus">
        <title>Genomic characterization of three marine fungi, including Emericellopsis atlantica sp. nov. with signatures of a generalist lifestyle and marine biomass degradation.</title>
        <authorList>
            <person name="Hagestad O.C."/>
            <person name="Hou L."/>
            <person name="Andersen J.H."/>
            <person name="Hansen E.H."/>
            <person name="Altermark B."/>
            <person name="Li C."/>
            <person name="Kuhnert E."/>
            <person name="Cox R.J."/>
            <person name="Crous P.W."/>
            <person name="Spatafora J.W."/>
            <person name="Lail K."/>
            <person name="Amirebrahimi M."/>
            <person name="Lipzen A."/>
            <person name="Pangilinan J."/>
            <person name="Andreopoulos W."/>
            <person name="Hayes R.D."/>
            <person name="Ng V."/>
            <person name="Grigoriev I.V."/>
            <person name="Jackson S.A."/>
            <person name="Sutton T.D.S."/>
            <person name="Dobson A.D.W."/>
            <person name="Rama T."/>
        </authorList>
    </citation>
    <scope>NUCLEOTIDE SEQUENCE</scope>
    <source>
        <strain evidence="1">TRa3180A</strain>
    </source>
</reference>
<keyword evidence="2" id="KW-1185">Reference proteome</keyword>
<accession>A0A9P8CDH7</accession>
<dbReference type="EMBL" id="MU254234">
    <property type="protein sequence ID" value="KAG9241306.1"/>
    <property type="molecule type" value="Genomic_DNA"/>
</dbReference>
<protein>
    <submittedName>
        <fullName evidence="1">Uncharacterized protein</fullName>
    </submittedName>
</protein>
<name>A0A9P8CDH7_9HELO</name>
<dbReference type="AlphaFoldDB" id="A0A9P8CDH7"/>
<proteinExistence type="predicted"/>
<evidence type="ECO:0000313" key="2">
    <source>
        <dbReference type="Proteomes" id="UP000887226"/>
    </source>
</evidence>